<evidence type="ECO:0000313" key="1">
    <source>
        <dbReference type="EMBL" id="CEN40746.1"/>
    </source>
</evidence>
<dbReference type="InterPro" id="IPR036565">
    <property type="entry name" value="Mur-like_cat_sf"/>
</dbReference>
<dbReference type="GO" id="GO:0005524">
    <property type="term" value="F:ATP binding"/>
    <property type="evidence" value="ECO:0007669"/>
    <property type="project" value="InterPro"/>
</dbReference>
<dbReference type="EMBL" id="CDOE01000077">
    <property type="protein sequence ID" value="CEN40746.1"/>
    <property type="molecule type" value="Genomic_DNA"/>
</dbReference>
<accession>A0A0B7HLZ0</accession>
<dbReference type="AlphaFoldDB" id="A0A0B7HLZ0"/>
<dbReference type="SUPFAM" id="SSF53623">
    <property type="entry name" value="MurD-like peptide ligases, catalytic domain"/>
    <property type="match status" value="1"/>
</dbReference>
<gene>
    <name evidence="1" type="ORF">CCAN12_790103</name>
</gene>
<proteinExistence type="predicted"/>
<reference evidence="1 2" key="1">
    <citation type="submission" date="2015-01" db="EMBL/GenBank/DDBJ databases">
        <authorList>
            <person name="Xiang T."/>
            <person name="Song Y."/>
            <person name="Huang L."/>
            <person name="Wang B."/>
            <person name="Wu P."/>
        </authorList>
    </citation>
    <scope>NUCLEOTIDE SEQUENCE [LARGE SCALE GENOMIC DNA]</scope>
    <source>
        <strain evidence="1 2">Cc12</strain>
    </source>
</reference>
<organism evidence="1 2">
    <name type="scientific">Capnocytophaga canimorsus</name>
    <dbReference type="NCBI Taxonomy" id="28188"/>
    <lineage>
        <taxon>Bacteria</taxon>
        <taxon>Pseudomonadati</taxon>
        <taxon>Bacteroidota</taxon>
        <taxon>Flavobacteriia</taxon>
        <taxon>Flavobacteriales</taxon>
        <taxon>Flavobacteriaceae</taxon>
        <taxon>Capnocytophaga</taxon>
    </lineage>
</organism>
<dbReference type="Gene3D" id="3.40.1190.10">
    <property type="entry name" value="Mur-like, catalytic domain"/>
    <property type="match status" value="1"/>
</dbReference>
<dbReference type="Proteomes" id="UP000044026">
    <property type="component" value="Unassembled WGS sequence"/>
</dbReference>
<sequence>MGGSHGKTTITSMVLHVMNYCGIAVDYLVGAQLEGFERMVRLFTNGRVYAY</sequence>
<protein>
    <recommendedName>
        <fullName evidence="3">UDP-N-acetylmuramate--L-alanine ligase</fullName>
    </recommendedName>
</protein>
<evidence type="ECO:0000313" key="2">
    <source>
        <dbReference type="Proteomes" id="UP000044026"/>
    </source>
</evidence>
<name>A0A0B7HLZ0_9FLAO</name>
<evidence type="ECO:0008006" key="3">
    <source>
        <dbReference type="Google" id="ProtNLM"/>
    </source>
</evidence>